<keyword evidence="2" id="KW-1185">Reference proteome</keyword>
<name>A0A0N4W1J6_HAEPC</name>
<dbReference type="Proteomes" id="UP000268014">
    <property type="component" value="Unassembled WGS sequence"/>
</dbReference>
<evidence type="ECO:0000313" key="2">
    <source>
        <dbReference type="Proteomes" id="UP000268014"/>
    </source>
</evidence>
<proteinExistence type="predicted"/>
<sequence length="94" mass="10832">MTFLRRPGGTFTAFRRTMGKTMYDFYSDLIDSLVYLLTHHLRQDEYIAPSVLSSGIRQAITSMKNCTTSVYLKSLPPVIVKTLDKLFTRYLPEC</sequence>
<dbReference type="OMA" id="MKNCTTS"/>
<gene>
    <name evidence="1" type="ORF">HPLM_LOCUS3510</name>
</gene>
<reference evidence="1 2" key="2">
    <citation type="submission" date="2018-11" db="EMBL/GenBank/DDBJ databases">
        <authorList>
            <consortium name="Pathogen Informatics"/>
        </authorList>
    </citation>
    <scope>NUCLEOTIDE SEQUENCE [LARGE SCALE GENOMIC DNA]</scope>
    <source>
        <strain evidence="1 2">MHpl1</strain>
    </source>
</reference>
<dbReference type="OrthoDB" id="5806211at2759"/>
<protein>
    <submittedName>
        <fullName evidence="3">Mon2_C domain-containing protein</fullName>
    </submittedName>
</protein>
<organism evidence="3">
    <name type="scientific">Haemonchus placei</name>
    <name type="common">Barber's pole worm</name>
    <dbReference type="NCBI Taxonomy" id="6290"/>
    <lineage>
        <taxon>Eukaryota</taxon>
        <taxon>Metazoa</taxon>
        <taxon>Ecdysozoa</taxon>
        <taxon>Nematoda</taxon>
        <taxon>Chromadorea</taxon>
        <taxon>Rhabditida</taxon>
        <taxon>Rhabditina</taxon>
        <taxon>Rhabditomorpha</taxon>
        <taxon>Strongyloidea</taxon>
        <taxon>Trichostrongylidae</taxon>
        <taxon>Haemonchus</taxon>
    </lineage>
</organism>
<accession>A0A0N4W1J6</accession>
<dbReference type="AlphaFoldDB" id="A0A0N4W1J6"/>
<dbReference type="WBParaSite" id="HPLM_0000351801-mRNA-1">
    <property type="protein sequence ID" value="HPLM_0000351801-mRNA-1"/>
    <property type="gene ID" value="HPLM_0000351801"/>
</dbReference>
<evidence type="ECO:0000313" key="3">
    <source>
        <dbReference type="WBParaSite" id="HPLM_0000351801-mRNA-1"/>
    </source>
</evidence>
<dbReference type="EMBL" id="UZAF01016124">
    <property type="protein sequence ID" value="VDO21058.1"/>
    <property type="molecule type" value="Genomic_DNA"/>
</dbReference>
<reference evidence="3" key="1">
    <citation type="submission" date="2017-02" db="UniProtKB">
        <authorList>
            <consortium name="WormBaseParasite"/>
        </authorList>
    </citation>
    <scope>IDENTIFICATION</scope>
</reference>
<evidence type="ECO:0000313" key="1">
    <source>
        <dbReference type="EMBL" id="VDO21058.1"/>
    </source>
</evidence>